<name>A0AAV7HCQ3_DENCH</name>
<keyword evidence="2" id="KW-0812">Transmembrane</keyword>
<evidence type="ECO:0000256" key="1">
    <source>
        <dbReference type="SAM" id="MobiDB-lite"/>
    </source>
</evidence>
<keyword evidence="2" id="KW-0472">Membrane</keyword>
<dbReference type="Proteomes" id="UP000775213">
    <property type="component" value="Unassembled WGS sequence"/>
</dbReference>
<accession>A0AAV7HCQ3</accession>
<dbReference type="EMBL" id="JAGFBR010000005">
    <property type="protein sequence ID" value="KAH0466786.1"/>
    <property type="molecule type" value="Genomic_DNA"/>
</dbReference>
<feature type="transmembrane region" description="Helical" evidence="2">
    <location>
        <begin position="12"/>
        <end position="31"/>
    </location>
</feature>
<gene>
    <name evidence="3" type="ORF">IEQ34_004024</name>
</gene>
<evidence type="ECO:0000313" key="3">
    <source>
        <dbReference type="EMBL" id="KAH0466786.1"/>
    </source>
</evidence>
<reference evidence="3 4" key="1">
    <citation type="journal article" date="2021" name="Hortic Res">
        <title>Chromosome-scale assembly of the Dendrobium chrysotoxum genome enhances the understanding of orchid evolution.</title>
        <authorList>
            <person name="Zhang Y."/>
            <person name="Zhang G.Q."/>
            <person name="Zhang D."/>
            <person name="Liu X.D."/>
            <person name="Xu X.Y."/>
            <person name="Sun W.H."/>
            <person name="Yu X."/>
            <person name="Zhu X."/>
            <person name="Wang Z.W."/>
            <person name="Zhao X."/>
            <person name="Zhong W.Y."/>
            <person name="Chen H."/>
            <person name="Yin W.L."/>
            <person name="Huang T."/>
            <person name="Niu S.C."/>
            <person name="Liu Z.J."/>
        </authorList>
    </citation>
    <scope>NUCLEOTIDE SEQUENCE [LARGE SCALE GENOMIC DNA]</scope>
    <source>
        <strain evidence="3">Lindl</strain>
    </source>
</reference>
<organism evidence="3 4">
    <name type="scientific">Dendrobium chrysotoxum</name>
    <name type="common">Orchid</name>
    <dbReference type="NCBI Taxonomy" id="161865"/>
    <lineage>
        <taxon>Eukaryota</taxon>
        <taxon>Viridiplantae</taxon>
        <taxon>Streptophyta</taxon>
        <taxon>Embryophyta</taxon>
        <taxon>Tracheophyta</taxon>
        <taxon>Spermatophyta</taxon>
        <taxon>Magnoliopsida</taxon>
        <taxon>Liliopsida</taxon>
        <taxon>Asparagales</taxon>
        <taxon>Orchidaceae</taxon>
        <taxon>Epidendroideae</taxon>
        <taxon>Malaxideae</taxon>
        <taxon>Dendrobiinae</taxon>
        <taxon>Dendrobium</taxon>
    </lineage>
</organism>
<feature type="region of interest" description="Disordered" evidence="1">
    <location>
        <begin position="271"/>
        <end position="305"/>
    </location>
</feature>
<proteinExistence type="predicted"/>
<protein>
    <submittedName>
        <fullName evidence="3">Uncharacterized protein</fullName>
    </submittedName>
</protein>
<keyword evidence="2" id="KW-1133">Transmembrane helix</keyword>
<keyword evidence="4" id="KW-1185">Reference proteome</keyword>
<feature type="compositionally biased region" description="Basic and acidic residues" evidence="1">
    <location>
        <begin position="271"/>
        <end position="294"/>
    </location>
</feature>
<feature type="compositionally biased region" description="Polar residues" evidence="1">
    <location>
        <begin position="295"/>
        <end position="305"/>
    </location>
</feature>
<evidence type="ECO:0000313" key="4">
    <source>
        <dbReference type="Proteomes" id="UP000775213"/>
    </source>
</evidence>
<dbReference type="AlphaFoldDB" id="A0AAV7HCQ3"/>
<evidence type="ECO:0000256" key="2">
    <source>
        <dbReference type="SAM" id="Phobius"/>
    </source>
</evidence>
<sequence>MKALFPSHPHLIYHFIPSAFWFALLASVASVKRRRCRDRSIVQHLPSGFRRIICQKPQYDKTFFNFQRIICPATAVWEISSDGREFKRRLFGRSHRMAGNLSDGCLGDLIGGIIEAAVGVIVLIDVVTMKIKEGISVIIGIGNMMIEAGGLGAEVLVIGKDVVGAPGAGIIEAQLGKVVLKGGPKLSNGTGKAKRQNMLTSLAISITMVAMDPVRMGGTIMNNHMKIMMNTFTDLLRFQVQMRFRGDYATCNESRALPEVMATIKIDKEKKTIIKKGKGEEKAFPHESDGEKSSKNAPQNSIKAD</sequence>
<comment type="caution">
    <text evidence="3">The sequence shown here is derived from an EMBL/GenBank/DDBJ whole genome shotgun (WGS) entry which is preliminary data.</text>
</comment>